<dbReference type="Proteomes" id="UP000601435">
    <property type="component" value="Unassembled WGS sequence"/>
</dbReference>
<dbReference type="AlphaFoldDB" id="A0A812WM15"/>
<proteinExistence type="predicted"/>
<name>A0A812WM15_9DINO</name>
<accession>A0A812WM15</accession>
<dbReference type="OrthoDB" id="425968at2759"/>
<evidence type="ECO:0000313" key="1">
    <source>
        <dbReference type="EMBL" id="CAE7685450.1"/>
    </source>
</evidence>
<comment type="caution">
    <text evidence="1">The sequence shown here is derived from an EMBL/GenBank/DDBJ whole genome shotgun (WGS) entry which is preliminary data.</text>
</comment>
<dbReference type="EMBL" id="CAJNJA010033932">
    <property type="protein sequence ID" value="CAE7685450.1"/>
    <property type="molecule type" value="Genomic_DNA"/>
</dbReference>
<gene>
    <name evidence="1" type="ORF">SNEC2469_LOCUS19740</name>
</gene>
<reference evidence="1" key="1">
    <citation type="submission" date="2021-02" db="EMBL/GenBank/DDBJ databases">
        <authorList>
            <person name="Dougan E. K."/>
            <person name="Rhodes N."/>
            <person name="Thang M."/>
            <person name="Chan C."/>
        </authorList>
    </citation>
    <scope>NUCLEOTIDE SEQUENCE</scope>
</reference>
<organism evidence="1 2">
    <name type="scientific">Symbiodinium necroappetens</name>
    <dbReference type="NCBI Taxonomy" id="1628268"/>
    <lineage>
        <taxon>Eukaryota</taxon>
        <taxon>Sar</taxon>
        <taxon>Alveolata</taxon>
        <taxon>Dinophyceae</taxon>
        <taxon>Suessiales</taxon>
        <taxon>Symbiodiniaceae</taxon>
        <taxon>Symbiodinium</taxon>
    </lineage>
</organism>
<keyword evidence="2" id="KW-1185">Reference proteome</keyword>
<evidence type="ECO:0000313" key="2">
    <source>
        <dbReference type="Proteomes" id="UP000601435"/>
    </source>
</evidence>
<protein>
    <submittedName>
        <fullName evidence="1">Uncharacterized protein</fullName>
    </submittedName>
</protein>
<feature type="non-terminal residue" evidence="1">
    <location>
        <position position="402"/>
    </location>
</feature>
<sequence>VRGINLKKTEVRGLNLEKTEVRGPGRDTAGGLILNQYGVPGAWSQPGENREVRGLNLGETEAGTRLEGLSTTNMGSQVRGPNLEKTERCVASPGKDRGTGEVWSQPQEDGLILSRPERISSSNMGSQVWSQTQEDGGGDKVWSQPQEDGLILKQYGVAGAWRHLEKTEARARCGLKLKKTEAGTRCGLNLMKTGLSSSNMGSQVRGLNLEKTEVRGLNLEKTEAGTRLEGLSTTNMGSQVELLSAAMTGGYRVNSDVEVVPAVNFEDDVNLLRRALLEARELLLTGGCTEVHFKVWRSDRPAALTLLCAKACQLHEGCMEAYLHHHDGGEEYGVLQPAGTGCTGPLFAFRCKEQNHVSAPHRRLHRPHLMQFYTNDVVEWVDRHGERERFRVTEVLLECAMR</sequence>